<evidence type="ECO:0000256" key="2">
    <source>
        <dbReference type="SAM" id="SignalP"/>
    </source>
</evidence>
<gene>
    <name evidence="3" type="ORF">SAMN04488004_1237</name>
</gene>
<evidence type="ECO:0000313" key="3">
    <source>
        <dbReference type="EMBL" id="SFL49748.1"/>
    </source>
</evidence>
<keyword evidence="1" id="KW-0812">Transmembrane</keyword>
<evidence type="ECO:0000256" key="1">
    <source>
        <dbReference type="SAM" id="Phobius"/>
    </source>
</evidence>
<feature type="transmembrane region" description="Helical" evidence="1">
    <location>
        <begin position="361"/>
        <end position="385"/>
    </location>
</feature>
<organism evidence="3 4">
    <name type="scientific">Loktanella salsilacus</name>
    <dbReference type="NCBI Taxonomy" id="195913"/>
    <lineage>
        <taxon>Bacteria</taxon>
        <taxon>Pseudomonadati</taxon>
        <taxon>Pseudomonadota</taxon>
        <taxon>Alphaproteobacteria</taxon>
        <taxon>Rhodobacterales</taxon>
        <taxon>Roseobacteraceae</taxon>
        <taxon>Loktanella</taxon>
    </lineage>
</organism>
<keyword evidence="1" id="KW-0472">Membrane</keyword>
<dbReference type="InterPro" id="IPR032809">
    <property type="entry name" value="Put_HupE_UreJ"/>
</dbReference>
<feature type="transmembrane region" description="Helical" evidence="1">
    <location>
        <begin position="421"/>
        <end position="438"/>
    </location>
</feature>
<protein>
    <submittedName>
        <fullName evidence="3">HupE / UreJ protein</fullName>
    </submittedName>
</protein>
<keyword evidence="1" id="KW-1133">Transmembrane helix</keyword>
<name>A0A1I4I5P9_9RHOB</name>
<reference evidence="3 4" key="1">
    <citation type="submission" date="2016-10" db="EMBL/GenBank/DDBJ databases">
        <authorList>
            <person name="de Groot N.N."/>
        </authorList>
    </citation>
    <scope>NUCLEOTIDE SEQUENCE [LARGE SCALE GENOMIC DNA]</scope>
    <source>
        <strain evidence="3 4">DSM 16199</strain>
    </source>
</reference>
<proteinExistence type="predicted"/>
<dbReference type="OrthoDB" id="9808870at2"/>
<dbReference type="Proteomes" id="UP000199550">
    <property type="component" value="Unassembled WGS sequence"/>
</dbReference>
<accession>A0A1I4I5P9</accession>
<feature type="transmembrane region" description="Helical" evidence="1">
    <location>
        <begin position="293"/>
        <end position="313"/>
    </location>
</feature>
<dbReference type="STRING" id="195913.SAMN04488004_1237"/>
<keyword evidence="4" id="KW-1185">Reference proteome</keyword>
<feature type="transmembrane region" description="Helical" evidence="1">
    <location>
        <begin position="391"/>
        <end position="409"/>
    </location>
</feature>
<feature type="chain" id="PRO_5011595512" evidence="2">
    <location>
        <begin position="33"/>
        <end position="443"/>
    </location>
</feature>
<sequence>MSSFWLKSRVRLAQILSSFALVLLTLVSPARAHEVLPSITDMTQDGSTLVFDMRLNIESFLAGINQADVADTNESAQAASYDELHALPPDALDARFRDFWPDMAQNITVQVGDQALPVTLTNVHVADVVDEDVARLSDIQFTAPLPEGAEAVQIGWIRPYGSLVVRQMGVEDPYDGFLEAGEMSAPIALTGGNAMGALATFINYVPTGFDHIVPLGVDHILFVLGLFFLSSALKPLLWQVSAFTLAHTITLALAALGYVTVPASIVEPLIALSIAYVAVENIFLRRLSPWRPFIIFGFGLLHGLGFASVLAQFGLPEANFVPALIGFNIGVEIGQVCVIGVAYLCVYMAREYSGKGTRSGVAAALYLAAAAAVLAIAVPLSIFAPDLLGDLFPLLAIIAVMLGLSGAAVNVGQYDTYTNMVAMPASVLIALVAVYWVIERVFL</sequence>
<feature type="transmembrane region" description="Helical" evidence="1">
    <location>
        <begin position="265"/>
        <end position="284"/>
    </location>
</feature>
<keyword evidence="2" id="KW-0732">Signal</keyword>
<feature type="signal peptide" evidence="2">
    <location>
        <begin position="1"/>
        <end position="32"/>
    </location>
</feature>
<dbReference type="AlphaFoldDB" id="A0A1I4I5P9"/>
<dbReference type="EMBL" id="FOTF01000023">
    <property type="protein sequence ID" value="SFL49748.1"/>
    <property type="molecule type" value="Genomic_DNA"/>
</dbReference>
<evidence type="ECO:0000313" key="4">
    <source>
        <dbReference type="Proteomes" id="UP000199550"/>
    </source>
</evidence>
<feature type="transmembrane region" description="Helical" evidence="1">
    <location>
        <begin position="236"/>
        <end position="259"/>
    </location>
</feature>
<dbReference type="Pfam" id="PF13795">
    <property type="entry name" value="HupE_UreJ_2"/>
    <property type="match status" value="1"/>
</dbReference>
<feature type="transmembrane region" description="Helical" evidence="1">
    <location>
        <begin position="211"/>
        <end position="229"/>
    </location>
</feature>
<feature type="transmembrane region" description="Helical" evidence="1">
    <location>
        <begin position="325"/>
        <end position="349"/>
    </location>
</feature>